<protein>
    <submittedName>
        <fullName evidence="1">Uncharacterized protein</fullName>
    </submittedName>
</protein>
<keyword evidence="2" id="KW-1185">Reference proteome</keyword>
<dbReference type="EMBL" id="KQ766043">
    <property type="protein sequence ID" value="OAD53752.1"/>
    <property type="molecule type" value="Genomic_DNA"/>
</dbReference>
<evidence type="ECO:0000313" key="2">
    <source>
        <dbReference type="Proteomes" id="UP000250275"/>
    </source>
</evidence>
<proteinExistence type="predicted"/>
<accession>A0A310SJZ8</accession>
<name>A0A310SJZ8_9HYME</name>
<gene>
    <name evidence="1" type="ORF">WN48_09211</name>
</gene>
<evidence type="ECO:0000313" key="1">
    <source>
        <dbReference type="EMBL" id="OAD53752.1"/>
    </source>
</evidence>
<sequence>MFEEDLRRLENVHEPRGYKVVTVHSETCQCWFLYTSVELKALIVPMSPLISVEVHFKKQTT</sequence>
<dbReference type="AlphaFoldDB" id="A0A310SJZ8"/>
<dbReference type="Proteomes" id="UP000250275">
    <property type="component" value="Unassembled WGS sequence"/>
</dbReference>
<organism evidence="1 2">
    <name type="scientific">Eufriesea mexicana</name>
    <dbReference type="NCBI Taxonomy" id="516756"/>
    <lineage>
        <taxon>Eukaryota</taxon>
        <taxon>Metazoa</taxon>
        <taxon>Ecdysozoa</taxon>
        <taxon>Arthropoda</taxon>
        <taxon>Hexapoda</taxon>
        <taxon>Insecta</taxon>
        <taxon>Pterygota</taxon>
        <taxon>Neoptera</taxon>
        <taxon>Endopterygota</taxon>
        <taxon>Hymenoptera</taxon>
        <taxon>Apocrita</taxon>
        <taxon>Aculeata</taxon>
        <taxon>Apoidea</taxon>
        <taxon>Anthophila</taxon>
        <taxon>Apidae</taxon>
        <taxon>Eufriesea</taxon>
    </lineage>
</organism>
<reference evidence="1 2" key="1">
    <citation type="submission" date="2015-07" db="EMBL/GenBank/DDBJ databases">
        <title>The genome of Eufriesea mexicana.</title>
        <authorList>
            <person name="Pan H."/>
            <person name="Kapheim K."/>
        </authorList>
    </citation>
    <scope>NUCLEOTIDE SEQUENCE [LARGE SCALE GENOMIC DNA]</scope>
    <source>
        <strain evidence="1">0111107269</strain>
        <tissue evidence="1">Whole body</tissue>
    </source>
</reference>